<reference evidence="1 2" key="2">
    <citation type="journal article" date="2013" name="Genome Biol. Evol.">
        <title>Genome sequencing of Giardia lamblia genotypes A2 and B isolates (DH and GS) and comparative analysis with the genomes of genotypes A1 and E (WB and Pig).</title>
        <authorList>
            <person name="Adam R.D."/>
            <person name="Dahlstrom E.W."/>
            <person name="Martens C.A."/>
            <person name="Bruno D.P."/>
            <person name="Barbian K.D."/>
            <person name="Ricklefs S.M."/>
            <person name="Hernandez M.M."/>
            <person name="Narla N.P."/>
            <person name="Patel R.B."/>
            <person name="Porcella S.F."/>
            <person name="Nash T.E."/>
        </authorList>
    </citation>
    <scope>NUCLEOTIDE SEQUENCE [LARGE SCALE GENOMIC DNA]</scope>
    <source>
        <strain evidence="1 2">DH</strain>
    </source>
</reference>
<dbReference type="VEuPathDB" id="GiardiaDB:GL50803_0060184"/>
<proteinExistence type="predicted"/>
<evidence type="ECO:0000313" key="2">
    <source>
        <dbReference type="Proteomes" id="UP000018320"/>
    </source>
</evidence>
<name>V6TLA3_GIAIN</name>
<feature type="non-terminal residue" evidence="1">
    <location>
        <position position="1"/>
    </location>
</feature>
<reference evidence="2" key="1">
    <citation type="submission" date="2012-02" db="EMBL/GenBank/DDBJ databases">
        <title>Genome sequencing of Giardia lamblia Genotypes A2 and B isolates (DH and GS) and comparative analysis with the genomes of Genotypes A1 and E (WB and Pig).</title>
        <authorList>
            <person name="Adam R."/>
            <person name="Dahlstrom E."/>
            <person name="Martens C."/>
            <person name="Bruno D."/>
            <person name="Barbian K."/>
            <person name="Porcella S.F."/>
            <person name="Nash T."/>
        </authorList>
    </citation>
    <scope>NUCLEOTIDE SEQUENCE</scope>
    <source>
        <strain evidence="2">DH</strain>
    </source>
</reference>
<protein>
    <submittedName>
        <fullName evidence="1">Uncharacterized protein</fullName>
    </submittedName>
</protein>
<dbReference type="AlphaFoldDB" id="V6TLA3"/>
<sequence length="111" mass="12550">VRLYLGVIVRVRGCRWSTPMRWYRRRGPPLCSWIAEVLRHPARDRVDAHPVQCVWLSDLWAGPSAPHSTLGVMLRSVEASVQDHQLLRPSTIRAVDQGEKSLVDDADGQVS</sequence>
<comment type="caution">
    <text evidence="1">The sequence shown here is derived from an EMBL/GenBank/DDBJ whole genome shotgun (WGS) entry which is preliminary data.</text>
</comment>
<dbReference type="Proteomes" id="UP000018320">
    <property type="component" value="Unassembled WGS sequence"/>
</dbReference>
<gene>
    <name evidence="1" type="ORF">DHA2_151631</name>
</gene>
<evidence type="ECO:0000313" key="1">
    <source>
        <dbReference type="EMBL" id="ESU39434.1"/>
    </source>
</evidence>
<accession>V6TLA3</accession>
<dbReference type="EMBL" id="AHGT01000003">
    <property type="protein sequence ID" value="ESU39434.1"/>
    <property type="molecule type" value="Genomic_DNA"/>
</dbReference>
<organism evidence="1 2">
    <name type="scientific">Giardia intestinalis</name>
    <name type="common">Giardia lamblia</name>
    <dbReference type="NCBI Taxonomy" id="5741"/>
    <lineage>
        <taxon>Eukaryota</taxon>
        <taxon>Metamonada</taxon>
        <taxon>Diplomonadida</taxon>
        <taxon>Hexamitidae</taxon>
        <taxon>Giardiinae</taxon>
        <taxon>Giardia</taxon>
    </lineage>
</organism>
<dbReference type="VEuPathDB" id="GiardiaDB:DHA2_151631"/>